<keyword evidence="3" id="KW-0413">Isomerase</keyword>
<dbReference type="InterPro" id="IPR050534">
    <property type="entry name" value="Coronavir_polyprotein_1ab"/>
</dbReference>
<dbReference type="PANTHER" id="PTHR43788:SF6">
    <property type="entry name" value="DNA HELICASE B"/>
    <property type="match status" value="1"/>
</dbReference>
<comment type="caution">
    <text evidence="6">The sequence shown here is derived from an EMBL/GenBank/DDBJ whole genome shotgun (WGS) entry which is preliminary data.</text>
</comment>
<dbReference type="Pfam" id="PF14490">
    <property type="entry name" value="HHH_RecD2"/>
    <property type="match status" value="1"/>
</dbReference>
<dbReference type="GO" id="GO:0005524">
    <property type="term" value="F:ATP binding"/>
    <property type="evidence" value="ECO:0007669"/>
    <property type="project" value="UniProtKB-UniRule"/>
</dbReference>
<evidence type="ECO:0000256" key="3">
    <source>
        <dbReference type="HAMAP-Rule" id="MF_01488"/>
    </source>
</evidence>
<evidence type="ECO:0000256" key="2">
    <source>
        <dbReference type="ARBA" id="ARBA00022840"/>
    </source>
</evidence>
<keyword evidence="3 6" id="KW-0347">Helicase</keyword>
<dbReference type="InterPro" id="IPR055446">
    <property type="entry name" value="RecD2_N_OB"/>
</dbReference>
<dbReference type="PANTHER" id="PTHR43788">
    <property type="entry name" value="DNA2/NAM7 HELICASE FAMILY MEMBER"/>
    <property type="match status" value="1"/>
</dbReference>
<comment type="function">
    <text evidence="3">DNA-dependent ATPase and ATP-dependent 5'-3' DNA helicase. Has no activity on blunt DNA or DNA with 3'-overhangs, requires at least 10 bases of 5'-ssDNA for helicase activity.</text>
</comment>
<evidence type="ECO:0000256" key="4">
    <source>
        <dbReference type="SAM" id="MobiDB-lite"/>
    </source>
</evidence>
<dbReference type="GO" id="GO:0017116">
    <property type="term" value="F:single-stranded DNA helicase activity"/>
    <property type="evidence" value="ECO:0007669"/>
    <property type="project" value="TreeGrafter"/>
</dbReference>
<dbReference type="Proteomes" id="UP000192813">
    <property type="component" value="Unassembled WGS sequence"/>
</dbReference>
<dbReference type="InterPro" id="IPR029493">
    <property type="entry name" value="RecD2-like_HHH"/>
</dbReference>
<dbReference type="EC" id="5.6.2.3" evidence="3"/>
<dbReference type="GO" id="GO:0009338">
    <property type="term" value="C:exodeoxyribonuclease V complex"/>
    <property type="evidence" value="ECO:0007669"/>
    <property type="project" value="TreeGrafter"/>
</dbReference>
<name>A0A2J9PLE3_9LACT</name>
<dbReference type="SMART" id="SM00382">
    <property type="entry name" value="AAA"/>
    <property type="match status" value="1"/>
</dbReference>
<dbReference type="HAMAP" id="MF_01488">
    <property type="entry name" value="RecD2"/>
    <property type="match status" value="1"/>
</dbReference>
<feature type="domain" description="AAA+ ATPase" evidence="5">
    <location>
        <begin position="355"/>
        <end position="556"/>
    </location>
</feature>
<dbReference type="Pfam" id="PF18335">
    <property type="entry name" value="SH3_13"/>
    <property type="match status" value="1"/>
</dbReference>
<dbReference type="Pfam" id="PF13538">
    <property type="entry name" value="UvrD_C_2"/>
    <property type="match status" value="1"/>
</dbReference>
<keyword evidence="3" id="KW-0238">DNA-binding</keyword>
<dbReference type="Gene3D" id="2.30.30.940">
    <property type="match status" value="1"/>
</dbReference>
<keyword evidence="1 3" id="KW-0547">Nucleotide-binding</keyword>
<feature type="region of interest" description="Disordered" evidence="4">
    <location>
        <begin position="771"/>
        <end position="824"/>
    </location>
</feature>
<comment type="similarity">
    <text evidence="3">Belongs to the RecD family. RecD2 subfamily.</text>
</comment>
<dbReference type="InterPro" id="IPR003593">
    <property type="entry name" value="AAA+_ATPase"/>
</dbReference>
<organism evidence="6 7">
    <name type="scientific">Aerococcus viridans</name>
    <dbReference type="NCBI Taxonomy" id="1377"/>
    <lineage>
        <taxon>Bacteria</taxon>
        <taxon>Bacillati</taxon>
        <taxon>Bacillota</taxon>
        <taxon>Bacilli</taxon>
        <taxon>Lactobacillales</taxon>
        <taxon>Aerococcaceae</taxon>
        <taxon>Aerococcus</taxon>
    </lineage>
</organism>
<evidence type="ECO:0000256" key="1">
    <source>
        <dbReference type="ARBA" id="ARBA00022741"/>
    </source>
</evidence>
<dbReference type="EMBL" id="NBTM02000001">
    <property type="protein sequence ID" value="PNL90800.1"/>
    <property type="molecule type" value="Genomic_DNA"/>
</dbReference>
<reference evidence="7" key="1">
    <citation type="submission" date="2017-12" db="EMBL/GenBank/DDBJ databases">
        <title>FDA dAtabase for Regulatory Grade micrObial Sequences (FDA-ARGOS): Supporting development and validation of Infectious Disease Dx tests.</title>
        <authorList>
            <person name="Hoffmann M."/>
            <person name="Allard M."/>
            <person name="Evans P."/>
            <person name="Brown E."/>
            <person name="Tallon L."/>
            <person name="Sadzewicz L."/>
            <person name="Sengamalay N."/>
            <person name="Ott S."/>
            <person name="Godinez A."/>
            <person name="Nagaraj S."/>
            <person name="Vavikolanu K."/>
            <person name="Aluvathingal J."/>
            <person name="Nadendla S."/>
            <person name="Sichtig H."/>
        </authorList>
    </citation>
    <scope>NUCLEOTIDE SEQUENCE [LARGE SCALE GENOMIC DNA]</scope>
    <source>
        <strain evidence="7">FDAARGOS_249</strain>
    </source>
</reference>
<accession>A0A2J9PLE3</accession>
<feature type="compositionally biased region" description="Polar residues" evidence="4">
    <location>
        <begin position="787"/>
        <end position="796"/>
    </location>
</feature>
<gene>
    <name evidence="3" type="primary">recD2</name>
    <name evidence="6" type="ORF">A6J77_000370</name>
</gene>
<dbReference type="GO" id="GO:0043139">
    <property type="term" value="F:5'-3' DNA helicase activity"/>
    <property type="evidence" value="ECO:0007669"/>
    <property type="project" value="UniProtKB-UniRule"/>
</dbReference>
<keyword evidence="2 3" id="KW-0067">ATP-binding</keyword>
<protein>
    <recommendedName>
        <fullName evidence="3">ATP-dependent RecD2 DNA helicase</fullName>
        <ecNumber evidence="3">5.6.2.3</ecNumber>
    </recommendedName>
    <alternativeName>
        <fullName evidence="3">DNA 5'-3' helicase subunit RecD2</fullName>
    </alternativeName>
</protein>
<dbReference type="Gene3D" id="3.40.50.300">
    <property type="entry name" value="P-loop containing nucleotide triphosphate hydrolases"/>
    <property type="match status" value="2"/>
</dbReference>
<dbReference type="InterPro" id="IPR027785">
    <property type="entry name" value="UvrD-like_helicase_C"/>
</dbReference>
<dbReference type="InterPro" id="IPR006345">
    <property type="entry name" value="RecD2"/>
</dbReference>
<dbReference type="Pfam" id="PF13604">
    <property type="entry name" value="AAA_30"/>
    <property type="match status" value="1"/>
</dbReference>
<evidence type="ECO:0000313" key="7">
    <source>
        <dbReference type="Proteomes" id="UP000192813"/>
    </source>
</evidence>
<dbReference type="InterPro" id="IPR027417">
    <property type="entry name" value="P-loop_NTPase"/>
</dbReference>
<dbReference type="Gene3D" id="1.10.10.2220">
    <property type="match status" value="1"/>
</dbReference>
<dbReference type="SUPFAM" id="SSF52540">
    <property type="entry name" value="P-loop containing nucleoside triphosphate hydrolases"/>
    <property type="match status" value="2"/>
</dbReference>
<dbReference type="GO" id="GO:0016887">
    <property type="term" value="F:ATP hydrolysis activity"/>
    <property type="evidence" value="ECO:0007669"/>
    <property type="project" value="RHEA"/>
</dbReference>
<evidence type="ECO:0000259" key="5">
    <source>
        <dbReference type="SMART" id="SM00382"/>
    </source>
</evidence>
<feature type="binding site" evidence="3">
    <location>
        <begin position="366"/>
        <end position="370"/>
    </location>
    <ligand>
        <name>ATP</name>
        <dbReference type="ChEBI" id="CHEBI:30616"/>
    </ligand>
</feature>
<comment type="catalytic activity">
    <reaction evidence="3">
        <text>ATP + H2O = ADP + phosphate + H(+)</text>
        <dbReference type="Rhea" id="RHEA:13065"/>
        <dbReference type="ChEBI" id="CHEBI:15377"/>
        <dbReference type="ChEBI" id="CHEBI:15378"/>
        <dbReference type="ChEBI" id="CHEBI:30616"/>
        <dbReference type="ChEBI" id="CHEBI:43474"/>
        <dbReference type="ChEBI" id="CHEBI:456216"/>
        <dbReference type="EC" id="5.6.2.3"/>
    </reaction>
</comment>
<dbReference type="RefSeq" id="WP_083067578.1">
    <property type="nucleotide sequence ID" value="NZ_NBTM02000001.1"/>
</dbReference>
<sequence>MRQNQNQPTSEDYVIGEVKATFFFNESNFYRVMSVEIDETNTMYSEKEIVMTGNFPTIQDGTTYHFKGKLVDHAKYGVQFQVTSYEAQKITSKEGLIRFLSSEQFPGIGDTIASRIVDAFGDQTIDTILNDAEALKVVKGLSKKTRTMLHERMVEQRGNEQVFVKLAEMGFSSRLAGQIYGLYHNEAVEIIEENPYILIDDIRGFGFQKADQIALNIGFPLDSPVRVAGGVMFVLNLATFESGNTFVMEQPLIEKTQEVLMHGQSQFIEAKRIQDTISDMNETGKLILSEEGRVALPTLYFAEVGIAKMMGQMQQPQYQPQYPGVNLDEEIQKLEQDLGISYGQAQKKAIKEALTSKMFILTGGPGTGKTTVLNGIVQLYARLNNISLNVEEYDPGAFPISLAAPTGRAAKRMTEMIHLPASTIHRLLGLTGEEDDSEDGEESGMQLETDLLIIDEMSMVDTWLAYKLLSSVPSFMQVIFVGDKDQLASVGPGQVLADLLSSQTVKTRELDEIYRQKNQSTIVQLAHQIKQGIVPKDLMMNQRDRSFFKVQANQIADLVAIVAKRAVDKGYQKRDVQVLAPLYKGQAGINHINERLQAVLNPNDDGKRRELVYFEQTFRVGDKVLQLKNQAEKNVFNGDLGEIVAIFFAKETTNKVDQIVVQFDEVEVTYERNDFNEITLAYCTSIHKSQGSEFPIVIVPLVPQHHRMLKRNLLYTGITRAKQSLIMCGEPQAFQTAIQNVDASRQTQLKDFLMEAVDIDERMATAVAAEIEDKEENDADSKESKSENSTVTSIQLEANKDGKENQAENVSTTIDSDTEASDEAGSAVVDFKLTAELVLTNAIDPMIGMDGLKPEDF</sequence>
<dbReference type="GO" id="GO:0003677">
    <property type="term" value="F:DNA binding"/>
    <property type="evidence" value="ECO:0007669"/>
    <property type="project" value="UniProtKB-UniRule"/>
</dbReference>
<dbReference type="GO" id="GO:0006310">
    <property type="term" value="P:DNA recombination"/>
    <property type="evidence" value="ECO:0007669"/>
    <property type="project" value="InterPro"/>
</dbReference>
<dbReference type="Pfam" id="PF23139">
    <property type="entry name" value="OB_YrrC"/>
    <property type="match status" value="1"/>
</dbReference>
<dbReference type="CDD" id="cd18809">
    <property type="entry name" value="SF1_C_RecD"/>
    <property type="match status" value="1"/>
</dbReference>
<dbReference type="AlphaFoldDB" id="A0A2J9PLE3"/>
<dbReference type="NCBIfam" id="TIGR01448">
    <property type="entry name" value="recD_rel"/>
    <property type="match status" value="1"/>
</dbReference>
<evidence type="ECO:0000313" key="6">
    <source>
        <dbReference type="EMBL" id="PNL90800.1"/>
    </source>
</evidence>
<dbReference type="InterPro" id="IPR041451">
    <property type="entry name" value="RecD2_SH13"/>
</dbReference>
<proteinExistence type="inferred from homology"/>
<dbReference type="CDD" id="cd17933">
    <property type="entry name" value="DEXSc_RecD-like"/>
    <property type="match status" value="1"/>
</dbReference>
<keyword evidence="3" id="KW-0378">Hydrolase</keyword>